<proteinExistence type="predicted"/>
<accession>A0AAV4Y967</accession>
<feature type="signal peptide" evidence="1">
    <location>
        <begin position="1"/>
        <end position="22"/>
    </location>
</feature>
<feature type="chain" id="PRO_5043775129" evidence="1">
    <location>
        <begin position="23"/>
        <end position="105"/>
    </location>
</feature>
<evidence type="ECO:0000313" key="2">
    <source>
        <dbReference type="EMBL" id="GIZ02966.1"/>
    </source>
</evidence>
<dbReference type="Proteomes" id="UP001054945">
    <property type="component" value="Unassembled WGS sequence"/>
</dbReference>
<organism evidence="2 3">
    <name type="scientific">Caerostris extrusa</name>
    <name type="common">Bark spider</name>
    <name type="synonym">Caerostris bankana</name>
    <dbReference type="NCBI Taxonomy" id="172846"/>
    <lineage>
        <taxon>Eukaryota</taxon>
        <taxon>Metazoa</taxon>
        <taxon>Ecdysozoa</taxon>
        <taxon>Arthropoda</taxon>
        <taxon>Chelicerata</taxon>
        <taxon>Arachnida</taxon>
        <taxon>Araneae</taxon>
        <taxon>Araneomorphae</taxon>
        <taxon>Entelegynae</taxon>
        <taxon>Araneoidea</taxon>
        <taxon>Araneidae</taxon>
        <taxon>Caerostris</taxon>
    </lineage>
</organism>
<dbReference type="AlphaFoldDB" id="A0AAV4Y967"/>
<comment type="caution">
    <text evidence="2">The sequence shown here is derived from an EMBL/GenBank/DDBJ whole genome shotgun (WGS) entry which is preliminary data.</text>
</comment>
<keyword evidence="1" id="KW-0732">Signal</keyword>
<reference evidence="2 3" key="1">
    <citation type="submission" date="2021-06" db="EMBL/GenBank/DDBJ databases">
        <title>Caerostris extrusa draft genome.</title>
        <authorList>
            <person name="Kono N."/>
            <person name="Arakawa K."/>
        </authorList>
    </citation>
    <scope>NUCLEOTIDE SEQUENCE [LARGE SCALE GENOMIC DNA]</scope>
</reference>
<dbReference type="EMBL" id="BPLR01001532">
    <property type="protein sequence ID" value="GIZ02966.1"/>
    <property type="molecule type" value="Genomic_DNA"/>
</dbReference>
<evidence type="ECO:0000256" key="1">
    <source>
        <dbReference type="SAM" id="SignalP"/>
    </source>
</evidence>
<gene>
    <name evidence="2" type="ORF">CEXT_747131</name>
</gene>
<name>A0AAV4Y967_CAEEX</name>
<evidence type="ECO:0000313" key="3">
    <source>
        <dbReference type="Proteomes" id="UP001054945"/>
    </source>
</evidence>
<protein>
    <submittedName>
        <fullName evidence="2">Uncharacterized protein</fullName>
    </submittedName>
</protein>
<keyword evidence="3" id="KW-1185">Reference proteome</keyword>
<sequence>MNHLSFLLIPVLGLIVVDMVMELTDTDMELMDMDMDLAEMVLEMVMELMGMDMDPAVMVLDMVEMGTLAMDVLWDIMEDMEVWSTWCPLIGGAIRGYDSRFVNVA</sequence>